<comment type="subcellular location">
    <subcellularLocation>
        <location evidence="1">Mitochondrion inner membrane</location>
        <topology evidence="1">Peripheral membrane protein</topology>
        <orientation evidence="1">Intermembrane side</orientation>
    </subcellularLocation>
    <subcellularLocation>
        <location evidence="10">Mitochondrion outer membrane</location>
        <topology evidence="10">Peripheral membrane protein</topology>
        <orientation evidence="10">Intermembrane side</orientation>
    </subcellularLocation>
</comment>
<dbReference type="Pfam" id="PF01553">
    <property type="entry name" value="Acyltransferase"/>
    <property type="match status" value="1"/>
</dbReference>
<dbReference type="GO" id="GO:0005741">
    <property type="term" value="C:mitochondrial outer membrane"/>
    <property type="evidence" value="ECO:0007669"/>
    <property type="project" value="UniProtKB-SubCell"/>
</dbReference>
<feature type="domain" description="Phospholipid/glycerol acyltransferase" evidence="13">
    <location>
        <begin position="138"/>
        <end position="262"/>
    </location>
</feature>
<evidence type="ECO:0000256" key="10">
    <source>
        <dbReference type="ARBA" id="ARBA00024323"/>
    </source>
</evidence>
<keyword evidence="8 12" id="KW-0472">Membrane</keyword>
<dbReference type="CDD" id="cd07989">
    <property type="entry name" value="LPLAT_AGPAT-like"/>
    <property type="match status" value="1"/>
</dbReference>
<keyword evidence="12" id="KW-1133">Transmembrane helix</keyword>
<evidence type="ECO:0000256" key="8">
    <source>
        <dbReference type="ARBA" id="ARBA00023136"/>
    </source>
</evidence>
<keyword evidence="4" id="KW-1000">Mitochondrion outer membrane</keyword>
<protein>
    <recommendedName>
        <fullName evidence="12">Tafazzin family protein</fullName>
    </recommendedName>
</protein>
<comment type="caution">
    <text evidence="14">The sequence shown here is derived from an EMBL/GenBank/DDBJ whole genome shotgun (WGS) entry which is preliminary data.</text>
</comment>
<keyword evidence="3" id="KW-0808">Transferase</keyword>
<evidence type="ECO:0000256" key="1">
    <source>
        <dbReference type="ARBA" id="ARBA00004137"/>
    </source>
</evidence>
<dbReference type="OrthoDB" id="193467at2759"/>
<evidence type="ECO:0000256" key="11">
    <source>
        <dbReference type="ARBA" id="ARBA00047906"/>
    </source>
</evidence>
<dbReference type="Proteomes" id="UP000646827">
    <property type="component" value="Unassembled WGS sequence"/>
</dbReference>
<dbReference type="GO" id="GO:0007007">
    <property type="term" value="P:inner mitochondrial membrane organization"/>
    <property type="evidence" value="ECO:0007669"/>
    <property type="project" value="TreeGrafter"/>
</dbReference>
<keyword evidence="7" id="KW-0496">Mitochondrion</keyword>
<evidence type="ECO:0000256" key="9">
    <source>
        <dbReference type="ARBA" id="ARBA00023315"/>
    </source>
</evidence>
<evidence type="ECO:0000256" key="6">
    <source>
        <dbReference type="ARBA" id="ARBA00023098"/>
    </source>
</evidence>
<evidence type="ECO:0000256" key="5">
    <source>
        <dbReference type="ARBA" id="ARBA00022792"/>
    </source>
</evidence>
<gene>
    <name evidence="14" type="ORF">INT45_002520</name>
</gene>
<keyword evidence="5" id="KW-0999">Mitochondrion inner membrane</keyword>
<dbReference type="InterPro" id="IPR000872">
    <property type="entry name" value="Tafazzin"/>
</dbReference>
<evidence type="ECO:0000256" key="2">
    <source>
        <dbReference type="ARBA" id="ARBA00010524"/>
    </source>
</evidence>
<dbReference type="GO" id="GO:0005743">
    <property type="term" value="C:mitochondrial inner membrane"/>
    <property type="evidence" value="ECO:0007669"/>
    <property type="project" value="UniProtKB-SubCell"/>
</dbReference>
<keyword evidence="9" id="KW-0012">Acyltransferase</keyword>
<evidence type="ECO:0000256" key="4">
    <source>
        <dbReference type="ARBA" id="ARBA00022787"/>
    </source>
</evidence>
<comment type="similarity">
    <text evidence="2 12">Belongs to the taffazin family.</text>
</comment>
<accession>A0A8H7SB15</accession>
<feature type="transmembrane region" description="Helical" evidence="12">
    <location>
        <begin position="90"/>
        <end position="111"/>
    </location>
</feature>
<keyword evidence="12" id="KW-0812">Transmembrane</keyword>
<dbReference type="GO" id="GO:0035965">
    <property type="term" value="P:cardiolipin acyl-chain remodeling"/>
    <property type="evidence" value="ECO:0007669"/>
    <property type="project" value="TreeGrafter"/>
</dbReference>
<keyword evidence="6" id="KW-0443">Lipid metabolism</keyword>
<comment type="caution">
    <text evidence="12">Lacks conserved residue(s) required for the propagation of feature annotation.</text>
</comment>
<dbReference type="PANTHER" id="PTHR12497">
    <property type="entry name" value="TAZ PROTEIN TAFAZZIN"/>
    <property type="match status" value="1"/>
</dbReference>
<evidence type="ECO:0000313" key="14">
    <source>
        <dbReference type="EMBL" id="KAG2226054.1"/>
    </source>
</evidence>
<dbReference type="AlphaFoldDB" id="A0A8H7SB15"/>
<feature type="transmembrane region" description="Helical" evidence="12">
    <location>
        <begin position="12"/>
        <end position="32"/>
    </location>
</feature>
<reference evidence="14 15" key="1">
    <citation type="submission" date="2020-12" db="EMBL/GenBank/DDBJ databases">
        <title>Metabolic potential, ecology and presence of endohyphal bacteria is reflected in genomic diversity of Mucoromycotina.</title>
        <authorList>
            <person name="Muszewska A."/>
            <person name="Okrasinska A."/>
            <person name="Steczkiewicz K."/>
            <person name="Drgas O."/>
            <person name="Orlowska M."/>
            <person name="Perlinska-Lenart U."/>
            <person name="Aleksandrzak-Piekarczyk T."/>
            <person name="Szatraj K."/>
            <person name="Zielenkiewicz U."/>
            <person name="Pilsyk S."/>
            <person name="Malc E."/>
            <person name="Mieczkowski P."/>
            <person name="Kruszewska J.S."/>
            <person name="Biernat P."/>
            <person name="Pawlowska J."/>
        </authorList>
    </citation>
    <scope>NUCLEOTIDE SEQUENCE [LARGE SCALE GENOMIC DNA]</scope>
    <source>
        <strain evidence="14 15">CBS 142.35</strain>
    </source>
</reference>
<dbReference type="PRINTS" id="PR00979">
    <property type="entry name" value="TAFAZZIN"/>
</dbReference>
<dbReference type="SMART" id="SM00563">
    <property type="entry name" value="PlsC"/>
    <property type="match status" value="1"/>
</dbReference>
<evidence type="ECO:0000256" key="3">
    <source>
        <dbReference type="ARBA" id="ARBA00022679"/>
    </source>
</evidence>
<dbReference type="PANTHER" id="PTHR12497:SF0">
    <property type="entry name" value="TAFAZZIN"/>
    <property type="match status" value="1"/>
</dbReference>
<dbReference type="EMBL" id="JAEPRB010000021">
    <property type="protein sequence ID" value="KAG2226054.1"/>
    <property type="molecule type" value="Genomic_DNA"/>
</dbReference>
<sequence length="350" mass="39891">MTSRFRILGRKKFRFGLITTGLVGTTTGYYYYSKKHHNNTTTENSNGDSEELVGQVSQTHAKKPLLFQWSSIPKLIEKRYDPNWKGENGWLWNVGNTVVVGGVGMVAKVFLKYLENTRVYNLDKLMEIVEQEDRNRALITVSNHESVWDDPILWGVLPLEILLTPHKMRWVLGAADICFTTLFRSLFFALGQAIPTIRGSGIYQPGVDFAIHKSNQNGWIHIFPEARVNQTTSMIRFKWGVGRIIMESDRCPIVIPVWHNGMAQVRPLNGPPVRFFKPITLAFGDPIDFQDTLNAWKKGEITETEARIKITSTIFEALAELRDKTLRMKHDLESGIVSDNEGDLKDTIKP</sequence>
<evidence type="ECO:0000256" key="7">
    <source>
        <dbReference type="ARBA" id="ARBA00023128"/>
    </source>
</evidence>
<comment type="catalytic activity">
    <reaction evidence="11">
        <text>1'-[1,2-diacyl-sn-glycero-3-phospho],3'-[1-acyl-sn-glycero-3-phospho]-glycerol + a 1,2-diacyl-sn-glycero-3-phosphocholine = a cardiolipin + a 1-acyl-sn-glycero-3-phosphocholine</text>
        <dbReference type="Rhea" id="RHEA:33731"/>
        <dbReference type="ChEBI" id="CHEBI:57643"/>
        <dbReference type="ChEBI" id="CHEBI:58168"/>
        <dbReference type="ChEBI" id="CHEBI:62237"/>
        <dbReference type="ChEBI" id="CHEBI:64743"/>
    </reaction>
    <physiologicalReaction direction="left-to-right" evidence="11">
        <dbReference type="Rhea" id="RHEA:33732"/>
    </physiologicalReaction>
    <physiologicalReaction direction="right-to-left" evidence="11">
        <dbReference type="Rhea" id="RHEA:33733"/>
    </physiologicalReaction>
</comment>
<dbReference type="SUPFAM" id="SSF69593">
    <property type="entry name" value="Glycerol-3-phosphate (1)-acyltransferase"/>
    <property type="match status" value="1"/>
</dbReference>
<evidence type="ECO:0000259" key="13">
    <source>
        <dbReference type="SMART" id="SM00563"/>
    </source>
</evidence>
<organism evidence="14 15">
    <name type="scientific">Circinella minor</name>
    <dbReference type="NCBI Taxonomy" id="1195481"/>
    <lineage>
        <taxon>Eukaryota</taxon>
        <taxon>Fungi</taxon>
        <taxon>Fungi incertae sedis</taxon>
        <taxon>Mucoromycota</taxon>
        <taxon>Mucoromycotina</taxon>
        <taxon>Mucoromycetes</taxon>
        <taxon>Mucorales</taxon>
        <taxon>Lichtheimiaceae</taxon>
        <taxon>Circinella</taxon>
    </lineage>
</organism>
<dbReference type="GO" id="GO:0047184">
    <property type="term" value="F:1-acylglycerophosphocholine O-acyltransferase activity"/>
    <property type="evidence" value="ECO:0007669"/>
    <property type="project" value="TreeGrafter"/>
</dbReference>
<keyword evidence="15" id="KW-1185">Reference proteome</keyword>
<proteinExistence type="inferred from homology"/>
<name>A0A8H7SB15_9FUNG</name>
<evidence type="ECO:0000256" key="12">
    <source>
        <dbReference type="RuleBase" id="RU365062"/>
    </source>
</evidence>
<evidence type="ECO:0000313" key="15">
    <source>
        <dbReference type="Proteomes" id="UP000646827"/>
    </source>
</evidence>
<dbReference type="InterPro" id="IPR002123">
    <property type="entry name" value="Plipid/glycerol_acylTrfase"/>
</dbReference>